<dbReference type="EMBL" id="JBHSHP010000017">
    <property type="protein sequence ID" value="MFC4754344.1"/>
    <property type="molecule type" value="Genomic_DNA"/>
</dbReference>
<dbReference type="Proteomes" id="UP001595836">
    <property type="component" value="Unassembled WGS sequence"/>
</dbReference>
<evidence type="ECO:0000256" key="1">
    <source>
        <dbReference type="SAM" id="SignalP"/>
    </source>
</evidence>
<organism evidence="2 3">
    <name type="scientific">Dietzia aurantiaca</name>
    <dbReference type="NCBI Taxonomy" id="983873"/>
    <lineage>
        <taxon>Bacteria</taxon>
        <taxon>Bacillati</taxon>
        <taxon>Actinomycetota</taxon>
        <taxon>Actinomycetes</taxon>
        <taxon>Mycobacteriales</taxon>
        <taxon>Dietziaceae</taxon>
        <taxon>Dietzia</taxon>
    </lineage>
</organism>
<keyword evidence="3" id="KW-1185">Reference proteome</keyword>
<dbReference type="InterPro" id="IPR023833">
    <property type="entry name" value="Signal_pept_SipW-depend-type"/>
</dbReference>
<keyword evidence="1" id="KW-0732">Signal</keyword>
<accession>A0ABV9PPD5</accession>
<dbReference type="RefSeq" id="WP_344991610.1">
    <property type="nucleotide sequence ID" value="NZ_BAABCD010000016.1"/>
</dbReference>
<evidence type="ECO:0000313" key="3">
    <source>
        <dbReference type="Proteomes" id="UP001595836"/>
    </source>
</evidence>
<dbReference type="NCBIfam" id="TIGR04089">
    <property type="entry name" value="exp_by_SipW_III"/>
    <property type="match status" value="1"/>
</dbReference>
<dbReference type="NCBIfam" id="TIGR04088">
    <property type="entry name" value="cognate_SipW"/>
    <property type="match status" value="1"/>
</dbReference>
<sequence>MKKNTKGAIALGAAALLLAGGAGTYAAWSDEATLGGGQVSSGHLRITETTAGTWTWADGSTFVPSTDRIVPGDVVEYTATYTLAVEGNNLVASLTPNLGGVGETGLGQYLTVAAESDTEGITLDNITEANDGDTVEVTTTITFDADTTSEASMNATATLDGSTITLQQTAPAGPAAP</sequence>
<proteinExistence type="predicted"/>
<dbReference type="InterPro" id="IPR024006">
    <property type="entry name" value="Alt_signal_exp_actinobact"/>
</dbReference>
<protein>
    <submittedName>
        <fullName evidence="2">Alternate-type signal peptide domain-containing protein</fullName>
    </submittedName>
</protein>
<name>A0ABV9PPD5_9ACTN</name>
<comment type="caution">
    <text evidence="2">The sequence shown here is derived from an EMBL/GenBank/DDBJ whole genome shotgun (WGS) entry which is preliminary data.</text>
</comment>
<gene>
    <name evidence="2" type="ORF">ACFO7U_06065</name>
</gene>
<reference evidence="3" key="1">
    <citation type="journal article" date="2019" name="Int. J. Syst. Evol. Microbiol.">
        <title>The Global Catalogue of Microorganisms (GCM) 10K type strain sequencing project: providing services to taxonomists for standard genome sequencing and annotation.</title>
        <authorList>
            <consortium name="The Broad Institute Genomics Platform"/>
            <consortium name="The Broad Institute Genome Sequencing Center for Infectious Disease"/>
            <person name="Wu L."/>
            <person name="Ma J."/>
        </authorList>
    </citation>
    <scope>NUCLEOTIDE SEQUENCE [LARGE SCALE GENOMIC DNA]</scope>
    <source>
        <strain evidence="3">JCM 11882</strain>
    </source>
</reference>
<feature type="chain" id="PRO_5046006435" evidence="1">
    <location>
        <begin position="27"/>
        <end position="177"/>
    </location>
</feature>
<feature type="signal peptide" evidence="1">
    <location>
        <begin position="1"/>
        <end position="26"/>
    </location>
</feature>
<evidence type="ECO:0000313" key="2">
    <source>
        <dbReference type="EMBL" id="MFC4754344.1"/>
    </source>
</evidence>